<comment type="caution">
    <text evidence="1">The sequence shown here is derived from an EMBL/GenBank/DDBJ whole genome shotgun (WGS) entry which is preliminary data.</text>
</comment>
<evidence type="ECO:0000313" key="2">
    <source>
        <dbReference type="Proteomes" id="UP001629156"/>
    </source>
</evidence>
<proteinExistence type="predicted"/>
<protein>
    <submittedName>
        <fullName evidence="1">Uncharacterized protein</fullName>
    </submittedName>
</protein>
<accession>A0ABW8Z007</accession>
<dbReference type="EMBL" id="JBELPZ010000009">
    <property type="protein sequence ID" value="MFL9844726.1"/>
    <property type="molecule type" value="Genomic_DNA"/>
</dbReference>
<gene>
    <name evidence="1" type="ORF">ABS766_09890</name>
</gene>
<reference evidence="1 2" key="1">
    <citation type="submission" date="2024-06" db="EMBL/GenBank/DDBJ databases">
        <authorList>
            <person name="Kaempfer P."/>
            <person name="Viver T."/>
        </authorList>
    </citation>
    <scope>NUCLEOTIDE SEQUENCE [LARGE SCALE GENOMIC DNA]</scope>
    <source>
        <strain evidence="1 2">ST-119</strain>
    </source>
</reference>
<dbReference type="RefSeq" id="WP_408084983.1">
    <property type="nucleotide sequence ID" value="NZ_JBELPZ010000009.1"/>
</dbReference>
<keyword evidence="2" id="KW-1185">Reference proteome</keyword>
<sequence length="166" mass="19382">MSTVPVHIRPHLVPFFLKEFNGREAVYLNQKVTAIKISTSSSLGRMMRLFMIKVDLPEKDPDYYNIYLAVEDTPTGKKYEGNYYKYESGARSFLKMPEDVNRAINDLLEDIFRTSFVYYVDGYMLTPGAKIIPAIDSFIKKYDLLEFGHSTESMRQLYYREKKKAV</sequence>
<name>A0ABW8Z007_9FLAO</name>
<evidence type="ECO:0000313" key="1">
    <source>
        <dbReference type="EMBL" id="MFL9844726.1"/>
    </source>
</evidence>
<organism evidence="1 2">
    <name type="scientific">Flavobacterium rhizosphaerae</name>
    <dbReference type="NCBI Taxonomy" id="3163298"/>
    <lineage>
        <taxon>Bacteria</taxon>
        <taxon>Pseudomonadati</taxon>
        <taxon>Bacteroidota</taxon>
        <taxon>Flavobacteriia</taxon>
        <taxon>Flavobacteriales</taxon>
        <taxon>Flavobacteriaceae</taxon>
        <taxon>Flavobacterium</taxon>
    </lineage>
</organism>
<dbReference type="Proteomes" id="UP001629156">
    <property type="component" value="Unassembled WGS sequence"/>
</dbReference>